<name>A0A1J5RW10_9ZZZZ</name>
<dbReference type="EMBL" id="MLJW01000101">
    <property type="protein sequence ID" value="OIQ99866.1"/>
    <property type="molecule type" value="Genomic_DNA"/>
</dbReference>
<dbReference type="InterPro" id="IPR029052">
    <property type="entry name" value="Metallo-depent_PP-like"/>
</dbReference>
<reference evidence="2" key="1">
    <citation type="submission" date="2016-10" db="EMBL/GenBank/DDBJ databases">
        <title>Sequence of Gallionella enrichment culture.</title>
        <authorList>
            <person name="Poehlein A."/>
            <person name="Muehling M."/>
            <person name="Daniel R."/>
        </authorList>
    </citation>
    <scope>NUCLEOTIDE SEQUENCE</scope>
</reference>
<evidence type="ECO:0000313" key="2">
    <source>
        <dbReference type="EMBL" id="OIQ99866.1"/>
    </source>
</evidence>
<dbReference type="GO" id="GO:0016787">
    <property type="term" value="F:hydrolase activity"/>
    <property type="evidence" value="ECO:0007669"/>
    <property type="project" value="InterPro"/>
</dbReference>
<protein>
    <submittedName>
        <fullName evidence="2">Calcineurin-like phosphoesterase superfamily domain protein</fullName>
    </submittedName>
</protein>
<dbReference type="SUPFAM" id="SSF56300">
    <property type="entry name" value="Metallo-dependent phosphatases"/>
    <property type="match status" value="1"/>
</dbReference>
<dbReference type="AlphaFoldDB" id="A0A1J5RW10"/>
<accession>A0A1J5RW10</accession>
<dbReference type="PANTHER" id="PTHR37844:SF2">
    <property type="entry name" value="SER_THR PROTEIN PHOSPHATASE SUPERFAMILY (AFU_ORTHOLOGUE AFUA_1G14840)"/>
    <property type="match status" value="1"/>
</dbReference>
<proteinExistence type="predicted"/>
<dbReference type="Pfam" id="PF00149">
    <property type="entry name" value="Metallophos"/>
    <property type="match status" value="1"/>
</dbReference>
<comment type="caution">
    <text evidence="2">The sequence shown here is derived from an EMBL/GenBank/DDBJ whole genome shotgun (WGS) entry which is preliminary data.</text>
</comment>
<gene>
    <name evidence="2" type="ORF">GALL_180730</name>
</gene>
<sequence>MARILQLHWLDYFAPDMRAMRLQLLSDLHLETETFSPQPAPGADVLVLAGDIDAQHTGLDRFAEWPVPVLFVAGNHEFDNKDFDATLLALRERCERNGIIMLERESIVMRFGSQRVRFVGTTLWNDFDLFGPDERQRCMRAARYFIDEIQRSTRHGMPMDAESLRQEGLLNKAWLSGALQAPPSAPGEYDKTVVITHFAPSLRSTDARYPVNGATASFCNAYDDLIERCHLWIHGHLHCRHDYAVGTSRVICNSRGHASSGEDYDFQPLGVWEV</sequence>
<feature type="domain" description="Calcineurin-like phosphoesterase" evidence="1">
    <location>
        <begin position="39"/>
        <end position="239"/>
    </location>
</feature>
<evidence type="ECO:0000259" key="1">
    <source>
        <dbReference type="Pfam" id="PF00149"/>
    </source>
</evidence>
<dbReference type="PANTHER" id="PTHR37844">
    <property type="entry name" value="SER/THR PROTEIN PHOSPHATASE SUPERFAMILY (AFU_ORTHOLOGUE AFUA_1G14840)"/>
    <property type="match status" value="1"/>
</dbReference>
<organism evidence="2">
    <name type="scientific">mine drainage metagenome</name>
    <dbReference type="NCBI Taxonomy" id="410659"/>
    <lineage>
        <taxon>unclassified sequences</taxon>
        <taxon>metagenomes</taxon>
        <taxon>ecological metagenomes</taxon>
    </lineage>
</organism>
<dbReference type="InterPro" id="IPR004843">
    <property type="entry name" value="Calcineurin-like_PHP"/>
</dbReference>
<dbReference type="Gene3D" id="3.60.21.10">
    <property type="match status" value="1"/>
</dbReference>